<comment type="caution">
    <text evidence="2">The sequence shown here is derived from an EMBL/GenBank/DDBJ whole genome shotgun (WGS) entry which is preliminary data.</text>
</comment>
<sequence length="139" mass="15978">MEIIPESTKNSSAVGDSSKLNLHDHRWRWRYLILAESNSLPHAHAQTTKTYYKHQDSKIKKAQELMTKTSANSDIKDPSSETKLQVIFLASFQDDAKYEHVGQDTRSQDDKDDKDKQGTDLKISELKIKSKDNDKVMRV</sequence>
<evidence type="ECO:0000256" key="1">
    <source>
        <dbReference type="SAM" id="MobiDB-lite"/>
    </source>
</evidence>
<reference evidence="2" key="2">
    <citation type="submission" date="2022-01" db="EMBL/GenBank/DDBJ databases">
        <authorList>
            <person name="Yamashiro T."/>
            <person name="Shiraishi A."/>
            <person name="Satake H."/>
            <person name="Nakayama K."/>
        </authorList>
    </citation>
    <scope>NUCLEOTIDE SEQUENCE</scope>
</reference>
<proteinExistence type="predicted"/>
<organism evidence="2 3">
    <name type="scientific">Tanacetum coccineum</name>
    <dbReference type="NCBI Taxonomy" id="301880"/>
    <lineage>
        <taxon>Eukaryota</taxon>
        <taxon>Viridiplantae</taxon>
        <taxon>Streptophyta</taxon>
        <taxon>Embryophyta</taxon>
        <taxon>Tracheophyta</taxon>
        <taxon>Spermatophyta</taxon>
        <taxon>Magnoliopsida</taxon>
        <taxon>eudicotyledons</taxon>
        <taxon>Gunneridae</taxon>
        <taxon>Pentapetalae</taxon>
        <taxon>asterids</taxon>
        <taxon>campanulids</taxon>
        <taxon>Asterales</taxon>
        <taxon>Asteraceae</taxon>
        <taxon>Asteroideae</taxon>
        <taxon>Anthemideae</taxon>
        <taxon>Anthemidinae</taxon>
        <taxon>Tanacetum</taxon>
    </lineage>
</organism>
<dbReference type="EMBL" id="BQNB010015993">
    <property type="protein sequence ID" value="GJT46524.1"/>
    <property type="molecule type" value="Genomic_DNA"/>
</dbReference>
<evidence type="ECO:0000313" key="3">
    <source>
        <dbReference type="Proteomes" id="UP001151760"/>
    </source>
</evidence>
<accession>A0ABQ5E6R0</accession>
<gene>
    <name evidence="2" type="ORF">Tco_0955239</name>
</gene>
<dbReference type="Proteomes" id="UP001151760">
    <property type="component" value="Unassembled WGS sequence"/>
</dbReference>
<evidence type="ECO:0000313" key="2">
    <source>
        <dbReference type="EMBL" id="GJT46524.1"/>
    </source>
</evidence>
<keyword evidence="3" id="KW-1185">Reference proteome</keyword>
<protein>
    <submittedName>
        <fullName evidence="2">Uncharacterized protein</fullName>
    </submittedName>
</protein>
<feature type="region of interest" description="Disordered" evidence="1">
    <location>
        <begin position="99"/>
        <end position="126"/>
    </location>
</feature>
<reference evidence="2" key="1">
    <citation type="journal article" date="2022" name="Int. J. Mol. Sci.">
        <title>Draft Genome of Tanacetum Coccineum: Genomic Comparison of Closely Related Tanacetum-Family Plants.</title>
        <authorList>
            <person name="Yamashiro T."/>
            <person name="Shiraishi A."/>
            <person name="Nakayama K."/>
            <person name="Satake H."/>
        </authorList>
    </citation>
    <scope>NUCLEOTIDE SEQUENCE</scope>
</reference>
<name>A0ABQ5E6R0_9ASTR</name>